<accession>A0A1H3HIX4</accession>
<evidence type="ECO:0000313" key="3">
    <source>
        <dbReference type="EMBL" id="SDY15441.1"/>
    </source>
</evidence>
<dbReference type="GeneID" id="78123274"/>
<keyword evidence="2" id="KW-0732">Signal</keyword>
<dbReference type="STRING" id="576131.SAMN05444486_101469"/>
<keyword evidence="4" id="KW-1185">Reference proteome</keyword>
<organism evidence="3 4">
    <name type="scientific">Lentibacter algarum</name>
    <dbReference type="NCBI Taxonomy" id="576131"/>
    <lineage>
        <taxon>Bacteria</taxon>
        <taxon>Pseudomonadati</taxon>
        <taxon>Pseudomonadota</taxon>
        <taxon>Alphaproteobacteria</taxon>
        <taxon>Rhodobacterales</taxon>
        <taxon>Roseobacteraceae</taxon>
        <taxon>Lentibacter</taxon>
    </lineage>
</organism>
<reference evidence="3 4" key="1">
    <citation type="submission" date="2016-10" db="EMBL/GenBank/DDBJ databases">
        <authorList>
            <person name="de Groot N.N."/>
        </authorList>
    </citation>
    <scope>NUCLEOTIDE SEQUENCE [LARGE SCALE GENOMIC DNA]</scope>
    <source>
        <strain evidence="3 4">DSM 24677</strain>
    </source>
</reference>
<dbReference type="PROSITE" id="PS51257">
    <property type="entry name" value="PROKAR_LIPOPROTEIN"/>
    <property type="match status" value="1"/>
</dbReference>
<feature type="compositionally biased region" description="Gly residues" evidence="1">
    <location>
        <begin position="63"/>
        <end position="73"/>
    </location>
</feature>
<dbReference type="RefSeq" id="WP_089887519.1">
    <property type="nucleotide sequence ID" value="NZ_CALJFH010000016.1"/>
</dbReference>
<gene>
    <name evidence="3" type="ORF">SAMN05444486_101469</name>
</gene>
<name>A0A1H3HIX4_9RHOB</name>
<sequence>MTKRAPFFLAALLALAACATPDDTTLKSAPRAEATVALDAPVMVQTSPLPAHSATSLEECSGDGIGGTGCPDQ</sequence>
<proteinExistence type="predicted"/>
<evidence type="ECO:0000256" key="2">
    <source>
        <dbReference type="SAM" id="SignalP"/>
    </source>
</evidence>
<evidence type="ECO:0000256" key="1">
    <source>
        <dbReference type="SAM" id="MobiDB-lite"/>
    </source>
</evidence>
<evidence type="ECO:0000313" key="4">
    <source>
        <dbReference type="Proteomes" id="UP000199026"/>
    </source>
</evidence>
<dbReference type="AlphaFoldDB" id="A0A1H3HIX4"/>
<feature type="signal peptide" evidence="2">
    <location>
        <begin position="1"/>
        <end position="19"/>
    </location>
</feature>
<protein>
    <submittedName>
        <fullName evidence="3">Uncharacterized protein</fullName>
    </submittedName>
</protein>
<feature type="chain" id="PRO_5011444801" evidence="2">
    <location>
        <begin position="20"/>
        <end position="73"/>
    </location>
</feature>
<dbReference type="Proteomes" id="UP000199026">
    <property type="component" value="Unassembled WGS sequence"/>
</dbReference>
<dbReference type="EMBL" id="FNPR01000001">
    <property type="protein sequence ID" value="SDY15441.1"/>
    <property type="molecule type" value="Genomic_DNA"/>
</dbReference>
<feature type="region of interest" description="Disordered" evidence="1">
    <location>
        <begin position="50"/>
        <end position="73"/>
    </location>
</feature>